<name>A0A0F9AM88_9ZZZZ</name>
<dbReference type="Gene3D" id="1.20.120.330">
    <property type="entry name" value="Nucleotidyltransferases domain 2"/>
    <property type="match status" value="1"/>
</dbReference>
<proteinExistence type="predicted"/>
<evidence type="ECO:0000313" key="1">
    <source>
        <dbReference type="EMBL" id="KKK99380.1"/>
    </source>
</evidence>
<reference evidence="1" key="1">
    <citation type="journal article" date="2015" name="Nature">
        <title>Complex archaea that bridge the gap between prokaryotes and eukaryotes.</title>
        <authorList>
            <person name="Spang A."/>
            <person name="Saw J.H."/>
            <person name="Jorgensen S.L."/>
            <person name="Zaremba-Niedzwiedzka K."/>
            <person name="Martijn J."/>
            <person name="Lind A.E."/>
            <person name="van Eijk R."/>
            <person name="Schleper C."/>
            <person name="Guy L."/>
            <person name="Ettema T.J."/>
        </authorList>
    </citation>
    <scope>NUCLEOTIDE SEQUENCE</scope>
</reference>
<dbReference type="EMBL" id="LAZR01045227">
    <property type="protein sequence ID" value="KKK99380.1"/>
    <property type="molecule type" value="Genomic_DNA"/>
</dbReference>
<dbReference type="PANTHER" id="PTHR37941:SF1">
    <property type="entry name" value="FUMARASE E-RELATED"/>
    <property type="match status" value="1"/>
</dbReference>
<dbReference type="AlphaFoldDB" id="A0A0F9AM88"/>
<comment type="caution">
    <text evidence="1">The sequence shown here is derived from an EMBL/GenBank/DDBJ whole genome shotgun (WGS) entry which is preliminary data.</text>
</comment>
<gene>
    <name evidence="1" type="ORF">LCGC14_2633310</name>
</gene>
<dbReference type="PANTHER" id="PTHR37941">
    <property type="entry name" value="FUMARASE E-RELATED"/>
    <property type="match status" value="1"/>
</dbReference>
<accession>A0A0F9AM88</accession>
<dbReference type="Pfam" id="PF05068">
    <property type="entry name" value="MtlR"/>
    <property type="match status" value="1"/>
</dbReference>
<dbReference type="GO" id="GO:0045892">
    <property type="term" value="P:negative regulation of DNA-templated transcription"/>
    <property type="evidence" value="ECO:0007669"/>
    <property type="project" value="TreeGrafter"/>
</dbReference>
<sequence>MSIDEKLLKRTETLISEIDTQSDRGAAIVGVAWVEEELEAAIASFLEDDAKALKRLLGRSGPLATFSAKIDLALLLGMCSKVIAGDLHRLREIRNDFAHTIAAKDHSALTFNSENIADKCFALKCVAHENPETSRHAF</sequence>
<organism evidence="1">
    <name type="scientific">marine sediment metagenome</name>
    <dbReference type="NCBI Taxonomy" id="412755"/>
    <lineage>
        <taxon>unclassified sequences</taxon>
        <taxon>metagenomes</taxon>
        <taxon>ecological metagenomes</taxon>
    </lineage>
</organism>
<dbReference type="InterPro" id="IPR007761">
    <property type="entry name" value="MtlR-like"/>
</dbReference>
<dbReference type="InterPro" id="IPR038026">
    <property type="entry name" value="MtlR-like_sf"/>
</dbReference>
<dbReference type="SUPFAM" id="SSF158668">
    <property type="entry name" value="MtlR-like"/>
    <property type="match status" value="1"/>
</dbReference>
<protein>
    <submittedName>
        <fullName evidence="1">Uncharacterized protein</fullName>
    </submittedName>
</protein>
<feature type="non-terminal residue" evidence="1">
    <location>
        <position position="138"/>
    </location>
</feature>